<accession>A0A318J474</accession>
<evidence type="ECO:0000313" key="3">
    <source>
        <dbReference type="Proteomes" id="UP000248395"/>
    </source>
</evidence>
<gene>
    <name evidence="2" type="ORF">DFR38_11574</name>
</gene>
<dbReference type="RefSeq" id="WP_059285777.1">
    <property type="nucleotide sequence ID" value="NZ_LNQU01000040.1"/>
</dbReference>
<comment type="caution">
    <text evidence="2">The sequence shown here is derived from an EMBL/GenBank/DDBJ whole genome shotgun (WGS) entry which is preliminary data.</text>
</comment>
<dbReference type="InterPro" id="IPR011330">
    <property type="entry name" value="Glyco_hydro/deAcase_b/a-brl"/>
</dbReference>
<reference evidence="2 3" key="1">
    <citation type="submission" date="2018-05" db="EMBL/GenBank/DDBJ databases">
        <title>Genomic Encyclopedia of Type Strains, Phase IV (KMG-IV): sequencing the most valuable type-strain genomes for metagenomic binning, comparative biology and taxonomic classification.</title>
        <authorList>
            <person name="Goeker M."/>
        </authorList>
    </citation>
    <scope>NUCLEOTIDE SEQUENCE [LARGE SCALE GENOMIC DNA]</scope>
    <source>
        <strain evidence="2 3">DSM 25134</strain>
    </source>
</reference>
<dbReference type="CDD" id="cd10977">
    <property type="entry name" value="CE4_PuuE_SpCDA1"/>
    <property type="match status" value="1"/>
</dbReference>
<dbReference type="Proteomes" id="UP000248395">
    <property type="component" value="Unassembled WGS sequence"/>
</dbReference>
<protein>
    <submittedName>
        <fullName evidence="2">Putative urate catabolism protein</fullName>
    </submittedName>
</protein>
<evidence type="ECO:0000313" key="2">
    <source>
        <dbReference type="EMBL" id="PXX43446.1"/>
    </source>
</evidence>
<feature type="domain" description="NodB homology" evidence="1">
    <location>
        <begin position="68"/>
        <end position="290"/>
    </location>
</feature>
<dbReference type="Gene3D" id="3.20.20.370">
    <property type="entry name" value="Glycoside hydrolase/deacetylase"/>
    <property type="match status" value="1"/>
</dbReference>
<dbReference type="PROSITE" id="PS51677">
    <property type="entry name" value="NODB"/>
    <property type="match status" value="1"/>
</dbReference>
<dbReference type="AlphaFoldDB" id="A0A318J474"/>
<keyword evidence="3" id="KW-1185">Reference proteome</keyword>
<dbReference type="InterPro" id="IPR002509">
    <property type="entry name" value="NODB_dom"/>
</dbReference>
<organism evidence="2 3">
    <name type="scientific">Aquitalea magnusonii</name>
    <dbReference type="NCBI Taxonomy" id="332411"/>
    <lineage>
        <taxon>Bacteria</taxon>
        <taxon>Pseudomonadati</taxon>
        <taxon>Pseudomonadota</taxon>
        <taxon>Betaproteobacteria</taxon>
        <taxon>Neisseriales</taxon>
        <taxon>Chromobacteriaceae</taxon>
        <taxon>Aquitalea</taxon>
    </lineage>
</organism>
<dbReference type="Pfam" id="PF01522">
    <property type="entry name" value="Polysacc_deac_1"/>
    <property type="match status" value="1"/>
</dbReference>
<dbReference type="NCBIfam" id="TIGR03212">
    <property type="entry name" value="uraD_N-term-dom"/>
    <property type="match status" value="1"/>
</dbReference>
<evidence type="ECO:0000259" key="1">
    <source>
        <dbReference type="PROSITE" id="PS51677"/>
    </source>
</evidence>
<dbReference type="EMBL" id="QJKC01000015">
    <property type="protein sequence ID" value="PXX43446.1"/>
    <property type="molecule type" value="Genomic_DNA"/>
</dbReference>
<dbReference type="InterPro" id="IPR017625">
    <property type="entry name" value="PuuE"/>
</dbReference>
<dbReference type="GO" id="GO:0005975">
    <property type="term" value="P:carbohydrate metabolic process"/>
    <property type="evidence" value="ECO:0007669"/>
    <property type="project" value="InterPro"/>
</dbReference>
<sequence length="312" mass="35819">MQQAYPRDMIGYGRQRPQVNWPGQARVAVQFVLNYEEGGESNVLHGDAASEQFLSEIVGAAAYPARHMSMESLYEYGSRVGVWRILREFEKRELPLTVFAVGMALERNPEAAAAFVELGHELACHGYRWLHYQNADISLEREHMQRCVEIISQLTGAHPAGWYTGRDSPNTRRLVVEEGGFLYDADHYGDELPFWTEVRLGNGQCKPHLVVPYTLDANDMRFASVQGFNTGEHFFQYLKDSFDVLYAEGETTPAMLSIGLHCRLIGRPGRFAALQRFLDYVQQHEWAWVCRRVDIAQHWLRHYPHPALESCR</sequence>
<name>A0A318J474_9NEIS</name>
<dbReference type="PANTHER" id="PTHR43123:SF1">
    <property type="entry name" value="POLYSACCHARIDE DEACETYLASE-RELATED"/>
    <property type="match status" value="1"/>
</dbReference>
<dbReference type="PANTHER" id="PTHR43123">
    <property type="entry name" value="POLYSACCHARIDE DEACETYLASE-RELATED"/>
    <property type="match status" value="1"/>
</dbReference>
<dbReference type="GO" id="GO:0016810">
    <property type="term" value="F:hydrolase activity, acting on carbon-nitrogen (but not peptide) bonds"/>
    <property type="evidence" value="ECO:0007669"/>
    <property type="project" value="InterPro"/>
</dbReference>
<dbReference type="OrthoDB" id="9787041at2"/>
<proteinExistence type="predicted"/>
<dbReference type="SUPFAM" id="SSF88713">
    <property type="entry name" value="Glycoside hydrolase/deacetylase"/>
    <property type="match status" value="1"/>
</dbReference>